<name>A0A3Q3W1H7_MOLML</name>
<evidence type="ECO:0000313" key="2">
    <source>
        <dbReference type="Ensembl" id="ENSMMOP00000007798.1"/>
    </source>
</evidence>
<protein>
    <recommendedName>
        <fullName evidence="4">Interferon gamma</fullName>
    </recommendedName>
</protein>
<reference evidence="2" key="1">
    <citation type="submission" date="2025-08" db="UniProtKB">
        <authorList>
            <consortium name="Ensembl"/>
        </authorList>
    </citation>
    <scope>IDENTIFICATION</scope>
</reference>
<feature type="chain" id="PRO_5018690784" description="Interferon gamma" evidence="1">
    <location>
        <begin position="20"/>
        <end position="188"/>
    </location>
</feature>
<evidence type="ECO:0008006" key="4">
    <source>
        <dbReference type="Google" id="ProtNLM"/>
    </source>
</evidence>
<dbReference type="Proteomes" id="UP000261620">
    <property type="component" value="Unplaced"/>
</dbReference>
<sequence length="188" mass="21302">MSSHYGSMCALLLLGVVFASGSPFQFISEKLEQNHRSIAHVLKLTQSDIITKPIFNFVIQRMNTSCQRSDKVQLMNITLGVYMRIFSSILQHGHNQLHDNAETLLGQVPEPNRPAVETTLQKLQQMMERVKSHLSHLNQDREDMISKLNKIEVDPVIQRKALAQFKEIYQAASLIDHQCGHAHSSSAQ</sequence>
<proteinExistence type="predicted"/>
<dbReference type="Gene3D" id="1.20.1250.10">
    <property type="match status" value="1"/>
</dbReference>
<dbReference type="AlphaFoldDB" id="A0A3Q3W1H7"/>
<dbReference type="InterPro" id="IPR009079">
    <property type="entry name" value="4_helix_cytokine-like_core"/>
</dbReference>
<dbReference type="Ensembl" id="ENSMMOT00000007944.1">
    <property type="protein sequence ID" value="ENSMMOP00000007798.1"/>
    <property type="gene ID" value="ENSMMOG00000006068.1"/>
</dbReference>
<accession>A0A3Q3W1H7</accession>
<evidence type="ECO:0000313" key="3">
    <source>
        <dbReference type="Proteomes" id="UP000261620"/>
    </source>
</evidence>
<evidence type="ECO:0000256" key="1">
    <source>
        <dbReference type="SAM" id="SignalP"/>
    </source>
</evidence>
<feature type="signal peptide" evidence="1">
    <location>
        <begin position="1"/>
        <end position="19"/>
    </location>
</feature>
<reference evidence="2" key="2">
    <citation type="submission" date="2025-09" db="UniProtKB">
        <authorList>
            <consortium name="Ensembl"/>
        </authorList>
    </citation>
    <scope>IDENTIFICATION</scope>
</reference>
<dbReference type="OMA" id="INTSCQR"/>
<keyword evidence="1" id="KW-0732">Signal</keyword>
<keyword evidence="3" id="KW-1185">Reference proteome</keyword>
<organism evidence="2 3">
    <name type="scientific">Mola mola</name>
    <name type="common">Ocean sunfish</name>
    <name type="synonym">Tetraodon mola</name>
    <dbReference type="NCBI Taxonomy" id="94237"/>
    <lineage>
        <taxon>Eukaryota</taxon>
        <taxon>Metazoa</taxon>
        <taxon>Chordata</taxon>
        <taxon>Craniata</taxon>
        <taxon>Vertebrata</taxon>
        <taxon>Euteleostomi</taxon>
        <taxon>Actinopterygii</taxon>
        <taxon>Neopterygii</taxon>
        <taxon>Teleostei</taxon>
        <taxon>Neoteleostei</taxon>
        <taxon>Acanthomorphata</taxon>
        <taxon>Eupercaria</taxon>
        <taxon>Tetraodontiformes</taxon>
        <taxon>Molidae</taxon>
        <taxon>Mola</taxon>
    </lineage>
</organism>